<reference evidence="2" key="1">
    <citation type="submission" date="2019-07" db="EMBL/GenBank/DDBJ databases">
        <authorList>
            <person name="Weber M."/>
            <person name="Kostadinov I."/>
            <person name="Kostadinov D I."/>
        </authorList>
    </citation>
    <scope>NUCLEOTIDE SEQUENCE</scope>
    <source>
        <strain evidence="2">Gfbio:sag-sample-b02:053724c1-46a9-4a36-b237-ea2bf867836b</strain>
    </source>
</reference>
<keyword evidence="1" id="KW-0812">Transmembrane</keyword>
<feature type="transmembrane region" description="Helical" evidence="1">
    <location>
        <begin position="6"/>
        <end position="26"/>
    </location>
</feature>
<name>A0A7D9H3Q6_9GAMM</name>
<dbReference type="EMBL" id="LR633966">
    <property type="protein sequence ID" value="VUX54964.1"/>
    <property type="molecule type" value="Genomic_DNA"/>
</dbReference>
<sequence>MRPSIIIAVTAVVIFGITLVLVDRLFNPDLVPRMHTPNATSTLPCEPGEVHLTAKPLLGVGNSSWNAAIPDAGRITARLYANGASLLSCQFDHLGQGDTMWLARYDFDVYCPDGIIIIQPQPNAYWEVDAENVIKERYETNNILNFFLRENATNIRCIW</sequence>
<evidence type="ECO:0000256" key="1">
    <source>
        <dbReference type="SAM" id="Phobius"/>
    </source>
</evidence>
<proteinExistence type="predicted"/>
<accession>A0A7D9H3Q6</accession>
<keyword evidence="1" id="KW-1133">Transmembrane helix</keyword>
<dbReference type="AlphaFoldDB" id="A0A7D9H3Q6"/>
<keyword evidence="1" id="KW-0472">Membrane</keyword>
<protein>
    <submittedName>
        <fullName evidence="2">Uncharacterized protein</fullName>
    </submittedName>
</protein>
<gene>
    <name evidence="2" type="ORF">JTBB02_V1_60007</name>
</gene>
<organism evidence="2">
    <name type="scientific">uncultured Woeseiaceae bacterium</name>
    <dbReference type="NCBI Taxonomy" id="1983305"/>
    <lineage>
        <taxon>Bacteria</taxon>
        <taxon>Pseudomonadati</taxon>
        <taxon>Pseudomonadota</taxon>
        <taxon>Gammaproteobacteria</taxon>
        <taxon>Woeseiales</taxon>
        <taxon>Woeseiaceae</taxon>
        <taxon>environmental samples</taxon>
    </lineage>
</organism>
<evidence type="ECO:0000313" key="2">
    <source>
        <dbReference type="EMBL" id="VUX54964.1"/>
    </source>
</evidence>